<dbReference type="AlphaFoldDB" id="A0A2T4GLR2"/>
<dbReference type="OrthoDB" id="5088778at2759"/>
<dbReference type="Proteomes" id="UP000241587">
    <property type="component" value="Unassembled WGS sequence"/>
</dbReference>
<organism evidence="2 3">
    <name type="scientific">Fusarium culmorum</name>
    <dbReference type="NCBI Taxonomy" id="5516"/>
    <lineage>
        <taxon>Eukaryota</taxon>
        <taxon>Fungi</taxon>
        <taxon>Dikarya</taxon>
        <taxon>Ascomycota</taxon>
        <taxon>Pezizomycotina</taxon>
        <taxon>Sordariomycetes</taxon>
        <taxon>Hypocreomycetidae</taxon>
        <taxon>Hypocreales</taxon>
        <taxon>Nectriaceae</taxon>
        <taxon>Fusarium</taxon>
    </lineage>
</organism>
<evidence type="ECO:0000313" key="3">
    <source>
        <dbReference type="Proteomes" id="UP000241587"/>
    </source>
</evidence>
<comment type="caution">
    <text evidence="2">The sequence shown here is derived from an EMBL/GenBank/DDBJ whole genome shotgun (WGS) entry which is preliminary data.</text>
</comment>
<dbReference type="OMA" id="DRVHYIT"/>
<reference evidence="2 3" key="1">
    <citation type="submission" date="2018-02" db="EMBL/GenBank/DDBJ databases">
        <title>Fusarium culmorum secondary metabolites in fungal-bacterial-plant interactions.</title>
        <authorList>
            <person name="Schmidt R."/>
        </authorList>
    </citation>
    <scope>NUCLEOTIDE SEQUENCE [LARGE SCALE GENOMIC DNA]</scope>
    <source>
        <strain evidence="2 3">PV</strain>
    </source>
</reference>
<keyword evidence="3" id="KW-1185">Reference proteome</keyword>
<proteinExistence type="predicted"/>
<feature type="region of interest" description="Disordered" evidence="1">
    <location>
        <begin position="1"/>
        <end position="47"/>
    </location>
</feature>
<feature type="compositionally biased region" description="Low complexity" evidence="1">
    <location>
        <begin position="22"/>
        <end position="40"/>
    </location>
</feature>
<sequence length="178" mass="20090">MSELTSDDNVTAHDENLPAFDSASSTSSHSAYKSSTSGSSDELQPDPDQWHHIAQIEAIPFSHKNIVRIVSHAHVIVDRDIWFVCVRKFFNLKVNFCYRIPGPKNTWIARISSPANEVELIRIVGHHLPQEQKRYDRVHYITSESLGGKEAISLIIESTGPENIPSLQQRMGFQVIEV</sequence>
<accession>A0A2T4GLR2</accession>
<protein>
    <submittedName>
        <fullName evidence="2">Uncharacterized protein</fullName>
    </submittedName>
</protein>
<evidence type="ECO:0000256" key="1">
    <source>
        <dbReference type="SAM" id="MobiDB-lite"/>
    </source>
</evidence>
<evidence type="ECO:0000313" key="2">
    <source>
        <dbReference type="EMBL" id="PTD04508.1"/>
    </source>
</evidence>
<gene>
    <name evidence="2" type="ORF">FCULG_00001253</name>
</gene>
<dbReference type="EMBL" id="PVEM01000012">
    <property type="protein sequence ID" value="PTD04508.1"/>
    <property type="molecule type" value="Genomic_DNA"/>
</dbReference>
<name>A0A2T4GLR2_FUSCU</name>